<feature type="region of interest" description="Disordered" evidence="1">
    <location>
        <begin position="151"/>
        <end position="191"/>
    </location>
</feature>
<evidence type="ECO:0000313" key="3">
    <source>
        <dbReference type="Proteomes" id="UP000653454"/>
    </source>
</evidence>
<keyword evidence="3" id="KW-1185">Reference proteome</keyword>
<proteinExistence type="predicted"/>
<dbReference type="Proteomes" id="UP000653454">
    <property type="component" value="Unassembled WGS sequence"/>
</dbReference>
<evidence type="ECO:0000313" key="2">
    <source>
        <dbReference type="EMBL" id="CAG9132849.1"/>
    </source>
</evidence>
<sequence>MAGINRALSPRPPETRLIQFLQLDRSNVASSRLPLPSFSPRAVLMYSAAVGGEGAVALQLREARPGERGAAPRSVTHTHTHTHTHTVLLMYSAAVGGEGAVALQLREARPGERGAAPRFNEERLAIACSEPELLADLLHAAADIGGEQDGLSSLLGGRSPDAAASDLSDGLSTPDHDHGEYHRRPFCTHRR</sequence>
<accession>A0A8S4FXH3</accession>
<dbReference type="AlphaFoldDB" id="A0A8S4FXH3"/>
<dbReference type="EMBL" id="CAJHNJ030000054">
    <property type="protein sequence ID" value="CAG9132849.1"/>
    <property type="molecule type" value="Genomic_DNA"/>
</dbReference>
<name>A0A8S4FXH3_PLUXY</name>
<reference evidence="2" key="1">
    <citation type="submission" date="2020-11" db="EMBL/GenBank/DDBJ databases">
        <authorList>
            <person name="Whiteford S."/>
        </authorList>
    </citation>
    <scope>NUCLEOTIDE SEQUENCE</scope>
</reference>
<feature type="compositionally biased region" description="Basic and acidic residues" evidence="1">
    <location>
        <begin position="174"/>
        <end position="183"/>
    </location>
</feature>
<protein>
    <submittedName>
        <fullName evidence="2">(diamondback moth) hypothetical protein</fullName>
    </submittedName>
</protein>
<comment type="caution">
    <text evidence="2">The sequence shown here is derived from an EMBL/GenBank/DDBJ whole genome shotgun (WGS) entry which is preliminary data.</text>
</comment>
<gene>
    <name evidence="2" type="ORF">PLXY2_LOCUS11175</name>
</gene>
<evidence type="ECO:0000256" key="1">
    <source>
        <dbReference type="SAM" id="MobiDB-lite"/>
    </source>
</evidence>
<organism evidence="2 3">
    <name type="scientific">Plutella xylostella</name>
    <name type="common">Diamondback moth</name>
    <name type="synonym">Plutella maculipennis</name>
    <dbReference type="NCBI Taxonomy" id="51655"/>
    <lineage>
        <taxon>Eukaryota</taxon>
        <taxon>Metazoa</taxon>
        <taxon>Ecdysozoa</taxon>
        <taxon>Arthropoda</taxon>
        <taxon>Hexapoda</taxon>
        <taxon>Insecta</taxon>
        <taxon>Pterygota</taxon>
        <taxon>Neoptera</taxon>
        <taxon>Endopterygota</taxon>
        <taxon>Lepidoptera</taxon>
        <taxon>Glossata</taxon>
        <taxon>Ditrysia</taxon>
        <taxon>Yponomeutoidea</taxon>
        <taxon>Plutellidae</taxon>
        <taxon>Plutella</taxon>
    </lineage>
</organism>